<name>A0A699TFZ1_TANCI</name>
<evidence type="ECO:0000259" key="1">
    <source>
        <dbReference type="Pfam" id="PF13976"/>
    </source>
</evidence>
<dbReference type="InterPro" id="IPR025724">
    <property type="entry name" value="GAG-pre-integrase_dom"/>
</dbReference>
<feature type="domain" description="GAG-pre-integrase" evidence="1">
    <location>
        <begin position="13"/>
        <end position="62"/>
    </location>
</feature>
<comment type="caution">
    <text evidence="2">The sequence shown here is derived from an EMBL/GenBank/DDBJ whole genome shotgun (WGS) entry which is preliminary data.</text>
</comment>
<dbReference type="AlphaFoldDB" id="A0A699TFZ1"/>
<feature type="non-terminal residue" evidence="2">
    <location>
        <position position="65"/>
    </location>
</feature>
<dbReference type="EMBL" id="BKCJ011245835">
    <property type="protein sequence ID" value="GFD09482.1"/>
    <property type="molecule type" value="Genomic_DNA"/>
</dbReference>
<proteinExistence type="predicted"/>
<gene>
    <name evidence="2" type="ORF">Tci_881451</name>
</gene>
<sequence>MVVLSGTRRDNCVYSLDGHAVAGELNASVEEKDSLAQVWHKRLGHISEAGLQVLEKQGLSGKKSL</sequence>
<protein>
    <submittedName>
        <fullName evidence="2">Retrovirus-related Pol polyprotein from transposon TNT 1-94</fullName>
    </submittedName>
</protein>
<organism evidence="2">
    <name type="scientific">Tanacetum cinerariifolium</name>
    <name type="common">Dalmatian daisy</name>
    <name type="synonym">Chrysanthemum cinerariifolium</name>
    <dbReference type="NCBI Taxonomy" id="118510"/>
    <lineage>
        <taxon>Eukaryota</taxon>
        <taxon>Viridiplantae</taxon>
        <taxon>Streptophyta</taxon>
        <taxon>Embryophyta</taxon>
        <taxon>Tracheophyta</taxon>
        <taxon>Spermatophyta</taxon>
        <taxon>Magnoliopsida</taxon>
        <taxon>eudicotyledons</taxon>
        <taxon>Gunneridae</taxon>
        <taxon>Pentapetalae</taxon>
        <taxon>asterids</taxon>
        <taxon>campanulids</taxon>
        <taxon>Asterales</taxon>
        <taxon>Asteraceae</taxon>
        <taxon>Asteroideae</taxon>
        <taxon>Anthemideae</taxon>
        <taxon>Anthemidinae</taxon>
        <taxon>Tanacetum</taxon>
    </lineage>
</organism>
<evidence type="ECO:0000313" key="2">
    <source>
        <dbReference type="EMBL" id="GFD09482.1"/>
    </source>
</evidence>
<reference evidence="2" key="1">
    <citation type="journal article" date="2019" name="Sci. Rep.">
        <title>Draft genome of Tanacetum cinerariifolium, the natural source of mosquito coil.</title>
        <authorList>
            <person name="Yamashiro T."/>
            <person name="Shiraishi A."/>
            <person name="Satake H."/>
            <person name="Nakayama K."/>
        </authorList>
    </citation>
    <scope>NUCLEOTIDE SEQUENCE</scope>
</reference>
<dbReference type="Pfam" id="PF13976">
    <property type="entry name" value="gag_pre-integrs"/>
    <property type="match status" value="1"/>
</dbReference>
<accession>A0A699TFZ1</accession>